<dbReference type="PROSITE" id="PS00865">
    <property type="entry name" value="UBIQUITIN_ACTIVAT_2"/>
    <property type="match status" value="1"/>
</dbReference>
<keyword evidence="4 9" id="KW-0547">Nucleotide-binding</keyword>
<evidence type="ECO:0000256" key="9">
    <source>
        <dbReference type="PIRNR" id="PIRNR039133"/>
    </source>
</evidence>
<sequence length="606" mass="66486">MSSDKARYRAAELILGNELFGRVQSCKVLMVGAGGIGCELLKNLVTSGFADITIIDLDTIDLSNLNRQFLFQKQHVKRSKAYVAKESASKFNPHVRIEALHGNIKEPQFDTAYFAQFDLVLNALDNLDARRHVNKMCLIAKVPLIESGTSGYMGQVQPIYQGRTECYDCQTKPTPKTFPVCTIRSTPSTPIHCIVWAKSYLFPRLFGSDDEQEGAELDKAAARGENAGEIDNLRKEAAEIKAIRKTVHTSGGAQRVFEKVYSADINRLLSMEDMWRARQKPTPLSWTDLTSATEASTSRIASGGLRDQHVPSLNESFQLFVSSMDKLSARVRDDPDTPLEWDKDDEDALKFSTAAANLRATAFGIPVKSQFDVKQMAGNIIPAIATTNAIVAGLIVLQALHALRKEWSQGRFVWVAKDARKATSITQLSAPSPTCASCQMSYVPLRVNLGEVTLSELVKIAQEKLGYGEEVVIVEESRLLYDPDFDDNLDRTLASLDIKAGSLVMVSDEDGLLSDATFVISDLPNGTFELPKVPPSIPKKPVKEEATDAEASSSQTRTSTKRTIDEVDAEGSQSKRARVDASGAILIDDDEEQDKTAATDGVIDLD</sequence>
<evidence type="ECO:0000256" key="14">
    <source>
        <dbReference type="SAM" id="MobiDB-lite"/>
    </source>
</evidence>
<dbReference type="Proteomes" id="UP000009131">
    <property type="component" value="Unassembled WGS sequence"/>
</dbReference>
<dbReference type="PIRSF" id="PIRSF039133">
    <property type="entry name" value="SUMO_E1B"/>
    <property type="match status" value="1"/>
</dbReference>
<dbReference type="InterPro" id="IPR030661">
    <property type="entry name" value="Uba2"/>
</dbReference>
<dbReference type="InParanoid" id="G7E3V5"/>
<dbReference type="Pfam" id="PF14732">
    <property type="entry name" value="UAE_UbL"/>
    <property type="match status" value="1"/>
</dbReference>
<dbReference type="GO" id="GO:0046872">
    <property type="term" value="F:metal ion binding"/>
    <property type="evidence" value="ECO:0007669"/>
    <property type="project" value="UniProtKB-KW"/>
</dbReference>
<dbReference type="FunFam" id="3.50.50.80:FF:000004">
    <property type="entry name" value="Ubiquitin-activating enzyme E1-like"/>
    <property type="match status" value="1"/>
</dbReference>
<feature type="domain" description="THIF-type NAD/FAD binding fold" evidence="15">
    <location>
        <begin position="16"/>
        <end position="406"/>
    </location>
</feature>
<feature type="binding site" evidence="12">
    <location>
        <position position="438"/>
    </location>
    <ligand>
        <name>Zn(2+)</name>
        <dbReference type="ChEBI" id="CHEBI:29105"/>
    </ligand>
</feature>
<keyword evidence="5 9" id="KW-0833">Ubl conjugation pathway</keyword>
<keyword evidence="18" id="KW-1185">Reference proteome</keyword>
<dbReference type="InterPro" id="IPR023318">
    <property type="entry name" value="Ub_act_enz_dom_a_sf"/>
</dbReference>
<feature type="binding site" evidence="11">
    <location>
        <begin position="64"/>
        <end position="67"/>
    </location>
    <ligand>
        <name>ATP</name>
        <dbReference type="ChEBI" id="CHEBI:30616"/>
    </ligand>
</feature>
<evidence type="ECO:0000259" key="16">
    <source>
        <dbReference type="Pfam" id="PF14732"/>
    </source>
</evidence>
<dbReference type="InterPro" id="IPR042449">
    <property type="entry name" value="Ub-E1_IAD_1"/>
</dbReference>
<name>G7E3V5_MIXOS</name>
<dbReference type="STRING" id="764103.G7E3V5"/>
<dbReference type="InterPro" id="IPR028077">
    <property type="entry name" value="UAE_UbL_dom"/>
</dbReference>
<reference evidence="17 18" key="2">
    <citation type="journal article" date="2012" name="Open Biol.">
        <title>Characteristics of nucleosomes and linker DNA regions on the genome of the basidiomycete Mixia osmundae revealed by mono- and dinucleosome mapping.</title>
        <authorList>
            <person name="Nishida H."/>
            <person name="Kondo S."/>
            <person name="Matsumoto T."/>
            <person name="Suzuki Y."/>
            <person name="Yoshikawa H."/>
            <person name="Taylor T.D."/>
            <person name="Sugiyama J."/>
        </authorList>
    </citation>
    <scope>NUCLEOTIDE SEQUENCE [LARGE SCALE GENOMIC DNA]</scope>
    <source>
        <strain evidence="18">CBS 9802 / IAM 14324 / JCM 22182 / KY 12970</strain>
    </source>
</reference>
<dbReference type="Gene3D" id="3.50.50.80">
    <property type="entry name" value="Ubiquitin-activating enzyme E1, inactive adenylation domain, subdomain 1"/>
    <property type="match status" value="1"/>
</dbReference>
<feature type="binding site" evidence="12">
    <location>
        <position position="435"/>
    </location>
    <ligand>
        <name>Zn(2+)</name>
        <dbReference type="ChEBI" id="CHEBI:29105"/>
    </ligand>
</feature>
<feature type="binding site" evidence="12">
    <location>
        <position position="166"/>
    </location>
    <ligand>
        <name>Zn(2+)</name>
        <dbReference type="ChEBI" id="CHEBI:29105"/>
    </ligand>
</feature>
<dbReference type="InterPro" id="IPR035985">
    <property type="entry name" value="Ubiquitin-activating_enz"/>
</dbReference>
<evidence type="ECO:0000259" key="15">
    <source>
        <dbReference type="Pfam" id="PF00899"/>
    </source>
</evidence>
<organism evidence="17 18">
    <name type="scientific">Mixia osmundae (strain CBS 9802 / IAM 14324 / JCM 22182 / KY 12970)</name>
    <dbReference type="NCBI Taxonomy" id="764103"/>
    <lineage>
        <taxon>Eukaryota</taxon>
        <taxon>Fungi</taxon>
        <taxon>Dikarya</taxon>
        <taxon>Basidiomycota</taxon>
        <taxon>Pucciniomycotina</taxon>
        <taxon>Mixiomycetes</taxon>
        <taxon>Mixiales</taxon>
        <taxon>Mixiaceae</taxon>
        <taxon>Mixia</taxon>
    </lineage>
</organism>
<dbReference type="HOGENOM" id="CLU_013325_7_3_1"/>
<evidence type="ECO:0000256" key="6">
    <source>
        <dbReference type="ARBA" id="ARBA00022833"/>
    </source>
</evidence>
<gene>
    <name evidence="17" type="primary">Mo04193</name>
    <name evidence="17" type="ORF">E5Q_04193</name>
</gene>
<dbReference type="EMBL" id="BABT02000126">
    <property type="protein sequence ID" value="GAA97515.1"/>
    <property type="molecule type" value="Genomic_DNA"/>
</dbReference>
<evidence type="ECO:0000256" key="11">
    <source>
        <dbReference type="PIRSR" id="PIRSR039133-2"/>
    </source>
</evidence>
<dbReference type="OrthoDB" id="10255449at2759"/>
<dbReference type="UniPathway" id="UPA00886"/>
<keyword evidence="6 9" id="KW-0862">Zinc</keyword>
<dbReference type="RefSeq" id="XP_014570608.1">
    <property type="nucleotide sequence ID" value="XM_014715122.1"/>
</dbReference>
<feature type="region of interest" description="Disordered" evidence="14">
    <location>
        <begin position="531"/>
        <end position="606"/>
    </location>
</feature>
<evidence type="ECO:0000256" key="13">
    <source>
        <dbReference type="PROSITE-ProRule" id="PRU10132"/>
    </source>
</evidence>
<dbReference type="FunFam" id="3.40.50.720:FF:000618">
    <property type="entry name" value="SUMO-activating enzyme subunit 2"/>
    <property type="match status" value="1"/>
</dbReference>
<keyword evidence="3 9" id="KW-0479">Metal-binding</keyword>
<dbReference type="FunFam" id="1.10.10.520:FF:000011">
    <property type="entry name" value="Ubiquitin-activating enzyme E1-like"/>
    <property type="match status" value="1"/>
</dbReference>
<dbReference type="GO" id="GO:0019948">
    <property type="term" value="F:SUMO activating enzyme activity"/>
    <property type="evidence" value="ECO:0007669"/>
    <property type="project" value="UniProtKB-UniRule"/>
</dbReference>
<reference evidence="17 18" key="1">
    <citation type="journal article" date="2011" name="J. Gen. Appl. Microbiol.">
        <title>Draft genome sequencing of the enigmatic basidiomycete Mixia osmundae.</title>
        <authorList>
            <person name="Nishida H."/>
            <person name="Nagatsuka Y."/>
            <person name="Sugiyama J."/>
        </authorList>
    </citation>
    <scope>NUCLEOTIDE SEQUENCE [LARGE SCALE GENOMIC DNA]</scope>
    <source>
        <strain evidence="18">CBS 9802 / IAM 14324 / JCM 22182 / KY 12970</strain>
    </source>
</reference>
<dbReference type="AlphaFoldDB" id="G7E3V5"/>
<feature type="active site" description="Glycyl thioester intermediate" evidence="10 13">
    <location>
        <position position="181"/>
    </location>
</feature>
<dbReference type="FunCoup" id="G7E3V5">
    <property type="interactions" value="1016"/>
</dbReference>
<dbReference type="GO" id="GO:0005737">
    <property type="term" value="C:cytoplasm"/>
    <property type="evidence" value="ECO:0007669"/>
    <property type="project" value="TreeGrafter"/>
</dbReference>
<dbReference type="SUPFAM" id="SSF69572">
    <property type="entry name" value="Activating enzymes of the ubiquitin-like proteins"/>
    <property type="match status" value="1"/>
</dbReference>
<evidence type="ECO:0000313" key="17">
    <source>
        <dbReference type="EMBL" id="GAA97515.1"/>
    </source>
</evidence>
<evidence type="ECO:0000256" key="1">
    <source>
        <dbReference type="ARBA" id="ARBA00004718"/>
    </source>
</evidence>
<evidence type="ECO:0000256" key="4">
    <source>
        <dbReference type="ARBA" id="ARBA00022741"/>
    </source>
</evidence>
<dbReference type="InterPro" id="IPR033127">
    <property type="entry name" value="UBQ-activ_enz_E1_Cys_AS"/>
</dbReference>
<dbReference type="GO" id="GO:0031510">
    <property type="term" value="C:SUMO activating enzyme complex"/>
    <property type="evidence" value="ECO:0007669"/>
    <property type="project" value="UniProtKB-UniRule"/>
</dbReference>
<dbReference type="Gene3D" id="1.10.10.520">
    <property type="entry name" value="Ubiquitin activating enzymes (Uba3). Chain: B, domain 2"/>
    <property type="match status" value="1"/>
</dbReference>
<comment type="pathway">
    <text evidence="1 9">Protein modification; protein sumoylation.</text>
</comment>
<comment type="subunit">
    <text evidence="9">Heterodimer.</text>
</comment>
<feature type="domain" description="Ubiquitin/SUMO-activating enzyme ubiquitin-like" evidence="16">
    <location>
        <begin position="445"/>
        <end position="510"/>
    </location>
</feature>
<evidence type="ECO:0000256" key="2">
    <source>
        <dbReference type="ARBA" id="ARBA00005673"/>
    </source>
</evidence>
<evidence type="ECO:0000256" key="12">
    <source>
        <dbReference type="PIRSR" id="PIRSR039133-3"/>
    </source>
</evidence>
<dbReference type="InterPro" id="IPR045886">
    <property type="entry name" value="ThiF/MoeB/HesA"/>
</dbReference>
<protein>
    <recommendedName>
        <fullName evidence="8 9">Ubiquitin-activating enzyme E1-like</fullName>
    </recommendedName>
</protein>
<feature type="binding site" evidence="11">
    <location>
        <begin position="125"/>
        <end position="130"/>
    </location>
    <ligand>
        <name>ATP</name>
        <dbReference type="ChEBI" id="CHEBI:30616"/>
    </ligand>
</feature>
<feature type="binding site" evidence="11">
    <location>
        <position position="56"/>
    </location>
    <ligand>
        <name>ATP</name>
        <dbReference type="ChEBI" id="CHEBI:30616"/>
    </ligand>
</feature>
<comment type="caution">
    <text evidence="17">The sequence shown here is derived from an EMBL/GenBank/DDBJ whole genome shotgun (WGS) entry which is preliminary data.</text>
</comment>
<evidence type="ECO:0000313" key="18">
    <source>
        <dbReference type="Proteomes" id="UP000009131"/>
    </source>
</evidence>
<evidence type="ECO:0000256" key="3">
    <source>
        <dbReference type="ARBA" id="ARBA00022723"/>
    </source>
</evidence>
<evidence type="ECO:0000256" key="5">
    <source>
        <dbReference type="ARBA" id="ARBA00022786"/>
    </source>
</evidence>
<dbReference type="Pfam" id="PF00899">
    <property type="entry name" value="ThiF"/>
    <property type="match status" value="1"/>
</dbReference>
<dbReference type="GO" id="GO:0016925">
    <property type="term" value="P:protein sumoylation"/>
    <property type="evidence" value="ECO:0007669"/>
    <property type="project" value="UniProtKB-UniRule"/>
</dbReference>
<feature type="binding site" evidence="11">
    <location>
        <position position="80"/>
    </location>
    <ligand>
        <name>ATP</name>
        <dbReference type="ChEBI" id="CHEBI:30616"/>
    </ligand>
</feature>
<dbReference type="eggNOG" id="KOG2013">
    <property type="taxonomic scope" value="Eukaryota"/>
</dbReference>
<dbReference type="PANTHER" id="PTHR10953">
    <property type="entry name" value="UBIQUITIN-ACTIVATING ENZYME E1"/>
    <property type="match status" value="1"/>
</dbReference>
<feature type="binding site" evidence="11">
    <location>
        <begin position="32"/>
        <end position="37"/>
    </location>
    <ligand>
        <name>ATP</name>
        <dbReference type="ChEBI" id="CHEBI:30616"/>
    </ligand>
</feature>
<evidence type="ECO:0000256" key="7">
    <source>
        <dbReference type="ARBA" id="ARBA00022840"/>
    </source>
</evidence>
<feature type="binding site" evidence="12">
    <location>
        <position position="169"/>
    </location>
    <ligand>
        <name>Zn(2+)</name>
        <dbReference type="ChEBI" id="CHEBI:29105"/>
    </ligand>
</feature>
<dbReference type="OMA" id="TPSEHIH"/>
<dbReference type="InterPro" id="IPR000594">
    <property type="entry name" value="ThiF_NAD_FAD-bd"/>
</dbReference>
<dbReference type="GO" id="GO:0005524">
    <property type="term" value="F:ATP binding"/>
    <property type="evidence" value="ECO:0007669"/>
    <property type="project" value="UniProtKB-UniRule"/>
</dbReference>
<evidence type="ECO:0000256" key="8">
    <source>
        <dbReference type="ARBA" id="ARBA00073512"/>
    </source>
</evidence>
<comment type="similarity">
    <text evidence="2 9">Belongs to the ubiquitin-activating E1 family.</text>
</comment>
<evidence type="ECO:0000256" key="10">
    <source>
        <dbReference type="PIRSR" id="PIRSR039133-1"/>
    </source>
</evidence>
<keyword evidence="7 9" id="KW-0067">ATP-binding</keyword>
<dbReference type="Gene3D" id="3.10.290.20">
    <property type="entry name" value="Ubiquitin-like 2 activating enzyme e1b. Chain: B, domain 3"/>
    <property type="match status" value="1"/>
</dbReference>
<dbReference type="PANTHER" id="PTHR10953:SF5">
    <property type="entry name" value="SUMO-ACTIVATING ENZYME SUBUNIT 2"/>
    <property type="match status" value="1"/>
</dbReference>
<accession>G7E3V5</accession>
<proteinExistence type="inferred from homology"/>